<evidence type="ECO:0000313" key="1">
    <source>
        <dbReference type="EMBL" id="ESA15693.1"/>
    </source>
</evidence>
<protein>
    <submittedName>
        <fullName evidence="1">Uncharacterized protein</fullName>
    </submittedName>
</protein>
<feature type="non-terminal residue" evidence="1">
    <location>
        <position position="72"/>
    </location>
</feature>
<dbReference type="Pfam" id="PF02992">
    <property type="entry name" value="Transposase_21"/>
    <property type="match status" value="1"/>
</dbReference>
<dbReference type="InterPro" id="IPR004242">
    <property type="entry name" value="Transposase_21"/>
</dbReference>
<reference evidence="1" key="1">
    <citation type="submission" date="2013-07" db="EMBL/GenBank/DDBJ databases">
        <title>The genome of an arbuscular mycorrhizal fungus provides insights into the evolution of the oldest plant symbiosis.</title>
        <authorList>
            <consortium name="DOE Joint Genome Institute"/>
            <person name="Tisserant E."/>
            <person name="Malbreil M."/>
            <person name="Kuo A."/>
            <person name="Kohler A."/>
            <person name="Symeonidi A."/>
            <person name="Balestrini R."/>
            <person name="Charron P."/>
            <person name="Duensing N."/>
            <person name="Frei-dit-Frey N."/>
            <person name="Gianinazzi-Pearson V."/>
            <person name="Gilbert B."/>
            <person name="Handa Y."/>
            <person name="Hijri M."/>
            <person name="Kaul R."/>
            <person name="Kawaguchi M."/>
            <person name="Krajinski F."/>
            <person name="Lammers P."/>
            <person name="Lapierre D."/>
            <person name="Masclaux F.G."/>
            <person name="Murat C."/>
            <person name="Morin E."/>
            <person name="Ndikumana S."/>
            <person name="Pagni M."/>
            <person name="Petitpierre D."/>
            <person name="Requena N."/>
            <person name="Rosikiewicz P."/>
            <person name="Riley R."/>
            <person name="Saito K."/>
            <person name="San Clemente H."/>
            <person name="Shapiro H."/>
            <person name="van Tuinen D."/>
            <person name="Becard G."/>
            <person name="Bonfante P."/>
            <person name="Paszkowski U."/>
            <person name="Shachar-Hill Y."/>
            <person name="Young J.P."/>
            <person name="Sanders I.R."/>
            <person name="Henrissat B."/>
            <person name="Rensing S.A."/>
            <person name="Grigoriev I.V."/>
            <person name="Corradi N."/>
            <person name="Roux C."/>
            <person name="Martin F."/>
        </authorList>
    </citation>
    <scope>NUCLEOTIDE SEQUENCE</scope>
    <source>
        <strain evidence="1">DAOM 197198</strain>
    </source>
</reference>
<organism evidence="1">
    <name type="scientific">Rhizophagus irregularis (strain DAOM 181602 / DAOM 197198 / MUCL 43194)</name>
    <name type="common">Arbuscular mycorrhizal fungus</name>
    <name type="synonym">Glomus intraradices</name>
    <dbReference type="NCBI Taxonomy" id="747089"/>
    <lineage>
        <taxon>Eukaryota</taxon>
        <taxon>Fungi</taxon>
        <taxon>Fungi incertae sedis</taxon>
        <taxon>Mucoromycota</taxon>
        <taxon>Glomeromycotina</taxon>
        <taxon>Glomeromycetes</taxon>
        <taxon>Glomerales</taxon>
        <taxon>Glomeraceae</taxon>
        <taxon>Rhizophagus</taxon>
    </lineage>
</organism>
<sequence length="72" mass="8302">AIIPGPKEPKDFNSFMYPIIKELKELEDCYDRLKNETFLLHAHILSWSGDTPGLTKLMQLTGHNSYKGCRFC</sequence>
<name>U9UAU5_RHIID</name>
<accession>U9UAU5</accession>
<dbReference type="HOGENOM" id="CLU_2729304_0_0_1"/>
<dbReference type="AlphaFoldDB" id="U9UAU5"/>
<dbReference type="EMBL" id="KI281727">
    <property type="protein sequence ID" value="ESA15693.1"/>
    <property type="molecule type" value="Genomic_DNA"/>
</dbReference>
<dbReference type="eggNOG" id="ENOG502T1DU">
    <property type="taxonomic scope" value="Eukaryota"/>
</dbReference>
<proteinExistence type="predicted"/>
<gene>
    <name evidence="1" type="ORF">GLOINDRAFT_49189</name>
</gene>
<feature type="non-terminal residue" evidence="1">
    <location>
        <position position="1"/>
    </location>
</feature>